<feature type="region of interest" description="Disordered" evidence="1">
    <location>
        <begin position="18"/>
        <end position="58"/>
    </location>
</feature>
<sequence>MSSTKPLIPWSFLLNFPDEQPHQKQEDPKPLSQDPAHMEKKSSAQVLSNGNDISLSQLPQPCVKGDVIVVKISKEEYQAGLNRCKAYLHDRLILAKRDTPIKFLDLKARLMVLWNKIDNW</sequence>
<evidence type="ECO:0000313" key="3">
    <source>
        <dbReference type="Proteomes" id="UP001497480"/>
    </source>
</evidence>
<proteinExistence type="predicted"/>
<accession>A0AAV1YJ10</accession>
<protein>
    <submittedName>
        <fullName evidence="2">Uncharacterized protein</fullName>
    </submittedName>
</protein>
<organism evidence="2 3">
    <name type="scientific">Lupinus luteus</name>
    <name type="common">European yellow lupine</name>
    <dbReference type="NCBI Taxonomy" id="3873"/>
    <lineage>
        <taxon>Eukaryota</taxon>
        <taxon>Viridiplantae</taxon>
        <taxon>Streptophyta</taxon>
        <taxon>Embryophyta</taxon>
        <taxon>Tracheophyta</taxon>
        <taxon>Spermatophyta</taxon>
        <taxon>Magnoliopsida</taxon>
        <taxon>eudicotyledons</taxon>
        <taxon>Gunneridae</taxon>
        <taxon>Pentapetalae</taxon>
        <taxon>rosids</taxon>
        <taxon>fabids</taxon>
        <taxon>Fabales</taxon>
        <taxon>Fabaceae</taxon>
        <taxon>Papilionoideae</taxon>
        <taxon>50 kb inversion clade</taxon>
        <taxon>genistoids sensu lato</taxon>
        <taxon>core genistoids</taxon>
        <taxon>Genisteae</taxon>
        <taxon>Lupinus</taxon>
    </lineage>
</organism>
<feature type="compositionally biased region" description="Polar residues" evidence="1">
    <location>
        <begin position="43"/>
        <end position="58"/>
    </location>
</feature>
<evidence type="ECO:0000313" key="2">
    <source>
        <dbReference type="EMBL" id="CAL0334016.1"/>
    </source>
</evidence>
<dbReference type="EMBL" id="CAXHTB010000025">
    <property type="protein sequence ID" value="CAL0334016.1"/>
    <property type="molecule type" value="Genomic_DNA"/>
</dbReference>
<evidence type="ECO:0000256" key="1">
    <source>
        <dbReference type="SAM" id="MobiDB-lite"/>
    </source>
</evidence>
<gene>
    <name evidence="2" type="ORF">LLUT_LOCUS35076</name>
</gene>
<reference evidence="2 3" key="1">
    <citation type="submission" date="2024-03" db="EMBL/GenBank/DDBJ databases">
        <authorList>
            <person name="Martinez-Hernandez J."/>
        </authorList>
    </citation>
    <scope>NUCLEOTIDE SEQUENCE [LARGE SCALE GENOMIC DNA]</scope>
</reference>
<name>A0AAV1YJ10_LUPLU</name>
<keyword evidence="3" id="KW-1185">Reference proteome</keyword>
<feature type="compositionally biased region" description="Basic and acidic residues" evidence="1">
    <location>
        <begin position="19"/>
        <end position="29"/>
    </location>
</feature>
<comment type="caution">
    <text evidence="2">The sequence shown here is derived from an EMBL/GenBank/DDBJ whole genome shotgun (WGS) entry which is preliminary data.</text>
</comment>
<dbReference type="AlphaFoldDB" id="A0AAV1YJ10"/>
<dbReference type="Proteomes" id="UP001497480">
    <property type="component" value="Unassembled WGS sequence"/>
</dbReference>